<evidence type="ECO:0000259" key="2">
    <source>
        <dbReference type="Pfam" id="PF13546"/>
    </source>
</evidence>
<protein>
    <submittedName>
        <fullName evidence="3">IS701 family transposase</fullName>
    </submittedName>
</protein>
<dbReference type="InterPro" id="IPR038721">
    <property type="entry name" value="IS701-like_DDE_dom"/>
</dbReference>
<reference evidence="3 4" key="1">
    <citation type="submission" date="2019-08" db="EMBL/GenBank/DDBJ databases">
        <title>Carotenoids and Carotenoid Binding Proteins in the Halophilic Cyanobacterium Euhalothece sp. ZM00.</title>
        <authorList>
            <person name="Cho S.M."/>
            <person name="Song J.Y."/>
            <person name="Park Y.-I."/>
        </authorList>
    </citation>
    <scope>NUCLEOTIDE SEQUENCE [LARGE SCALE GENOMIC DNA]</scope>
    <source>
        <strain evidence="3 4">Z-M001</strain>
    </source>
</reference>
<dbReference type="AlphaFoldDB" id="A0A5B8NLV6"/>
<dbReference type="Pfam" id="PF13546">
    <property type="entry name" value="DDE_5"/>
    <property type="match status" value="1"/>
</dbReference>
<sequence>MTVIIDETGDRKKGNRTDYVARQYLGSLGKIDQGIVSVNAYGVYQDITFPLKFKVFKPKGTLKPGDKYQTKIELAIELIQELIDFGFNIDLVLADSLYGESSDFINTLTHYQLSYVVAIRSNHSVLLPPGQRVRANKWCQFTRTFSDNSSETRYIREIIYGKRRNITYWDLTTDPETLPSNGTSFVMTNLQGKVKKKLGDLYGLRTWVEYGFRQCKQELGWKDYRFTKFSEIEKWWEIIYCVYLMVSLQTPGFSSFEQDEDSDDKTQPSTSNNSPQHPNWRKGNSWKDALHNLRLVMEPWFLFWLVVPWLEMFNNDHLLLGFQHLFSSVHQVKIGF</sequence>
<dbReference type="Proteomes" id="UP000318453">
    <property type="component" value="Chromosome"/>
</dbReference>
<dbReference type="InterPro" id="IPR039365">
    <property type="entry name" value="IS701-like"/>
</dbReference>
<accession>A0A5B8NLV6</accession>
<proteinExistence type="predicted"/>
<evidence type="ECO:0000313" key="3">
    <source>
        <dbReference type="EMBL" id="QDZ39250.1"/>
    </source>
</evidence>
<name>A0A5B8NLV6_9CHRO</name>
<dbReference type="NCBIfam" id="NF033540">
    <property type="entry name" value="transpos_IS701"/>
    <property type="match status" value="1"/>
</dbReference>
<dbReference type="InterPro" id="IPR012337">
    <property type="entry name" value="RNaseH-like_sf"/>
</dbReference>
<evidence type="ECO:0000256" key="1">
    <source>
        <dbReference type="SAM" id="MobiDB-lite"/>
    </source>
</evidence>
<dbReference type="SUPFAM" id="SSF53098">
    <property type="entry name" value="Ribonuclease H-like"/>
    <property type="match status" value="1"/>
</dbReference>
<feature type="region of interest" description="Disordered" evidence="1">
    <location>
        <begin position="256"/>
        <end position="283"/>
    </location>
</feature>
<organism evidence="3 4">
    <name type="scientific">Euhalothece natronophila Z-M001</name>
    <dbReference type="NCBI Taxonomy" id="522448"/>
    <lineage>
        <taxon>Bacteria</taxon>
        <taxon>Bacillati</taxon>
        <taxon>Cyanobacteriota</taxon>
        <taxon>Cyanophyceae</taxon>
        <taxon>Oscillatoriophycideae</taxon>
        <taxon>Chroococcales</taxon>
        <taxon>Halothecacae</taxon>
        <taxon>Halothece cluster</taxon>
        <taxon>Euhalothece</taxon>
    </lineage>
</organism>
<dbReference type="PANTHER" id="PTHR33627:SF1">
    <property type="entry name" value="TRANSPOSASE"/>
    <property type="match status" value="1"/>
</dbReference>
<dbReference type="EMBL" id="CP042326">
    <property type="protein sequence ID" value="QDZ39250.1"/>
    <property type="molecule type" value="Genomic_DNA"/>
</dbReference>
<feature type="domain" description="Transposase IS701-like DDE" evidence="2">
    <location>
        <begin position="3"/>
        <end position="135"/>
    </location>
</feature>
<feature type="compositionally biased region" description="Polar residues" evidence="1">
    <location>
        <begin position="267"/>
        <end position="277"/>
    </location>
</feature>
<dbReference type="OrthoDB" id="426575at2"/>
<gene>
    <name evidence="3" type="ORF">FRE64_04465</name>
</gene>
<dbReference type="KEGG" id="enn:FRE64_04465"/>
<dbReference type="PANTHER" id="PTHR33627">
    <property type="entry name" value="TRANSPOSASE"/>
    <property type="match status" value="1"/>
</dbReference>
<evidence type="ECO:0000313" key="4">
    <source>
        <dbReference type="Proteomes" id="UP000318453"/>
    </source>
</evidence>
<keyword evidence="4" id="KW-1185">Reference proteome</keyword>